<dbReference type="GO" id="GO:0003677">
    <property type="term" value="F:DNA binding"/>
    <property type="evidence" value="ECO:0007669"/>
    <property type="project" value="InterPro"/>
</dbReference>
<dbReference type="Gramene" id="EME31860">
    <property type="protein sequence ID" value="EME31860"/>
    <property type="gene ID" value="Gasu_09320"/>
</dbReference>
<dbReference type="NCBIfam" id="TIGR01557">
    <property type="entry name" value="myb_SHAQKYF"/>
    <property type="match status" value="1"/>
</dbReference>
<dbReference type="InterPro" id="IPR017930">
    <property type="entry name" value="Myb_dom"/>
</dbReference>
<evidence type="ECO:0000313" key="8">
    <source>
        <dbReference type="EMBL" id="EME31860.1"/>
    </source>
</evidence>
<reference evidence="9" key="1">
    <citation type="journal article" date="2013" name="Science">
        <title>Gene transfer from bacteria and archaea facilitated evolution of an extremophilic eukaryote.</title>
        <authorList>
            <person name="Schonknecht G."/>
            <person name="Chen W.H."/>
            <person name="Ternes C.M."/>
            <person name="Barbier G.G."/>
            <person name="Shrestha R.P."/>
            <person name="Stanke M."/>
            <person name="Brautigam A."/>
            <person name="Baker B.J."/>
            <person name="Banfield J.F."/>
            <person name="Garavito R.M."/>
            <person name="Carr K."/>
            <person name="Wilkerson C."/>
            <person name="Rensing S.A."/>
            <person name="Gagneul D."/>
            <person name="Dickenson N.E."/>
            <person name="Oesterhelt C."/>
            <person name="Lercher M.J."/>
            <person name="Weber A.P."/>
        </authorList>
    </citation>
    <scope>NUCLEOTIDE SEQUENCE [LARGE SCALE GENOMIC DNA]</scope>
    <source>
        <strain evidence="9">074W</strain>
    </source>
</reference>
<keyword evidence="3" id="KW-0539">Nucleus</keyword>
<feature type="compositionally biased region" description="Basic and acidic residues" evidence="5">
    <location>
        <begin position="1"/>
        <end position="30"/>
    </location>
</feature>
<dbReference type="STRING" id="130081.M2X5W5"/>
<dbReference type="PROSITE" id="PS51294">
    <property type="entry name" value="HTH_MYB"/>
    <property type="match status" value="1"/>
</dbReference>
<dbReference type="SUPFAM" id="SSF46689">
    <property type="entry name" value="Homeodomain-like"/>
    <property type="match status" value="1"/>
</dbReference>
<dbReference type="SMART" id="SM00717">
    <property type="entry name" value="SANT"/>
    <property type="match status" value="1"/>
</dbReference>
<dbReference type="Proteomes" id="UP000030680">
    <property type="component" value="Unassembled WGS sequence"/>
</dbReference>
<feature type="region of interest" description="Disordered" evidence="5">
    <location>
        <begin position="249"/>
        <end position="280"/>
    </location>
</feature>
<dbReference type="PANTHER" id="PTHR44042">
    <property type="entry name" value="DUPLICATED HOMEODOMAIN-LIKE SUPERFAMILY PROTEIN-RELATED"/>
    <property type="match status" value="1"/>
</dbReference>
<dbReference type="InterPro" id="IPR009057">
    <property type="entry name" value="Homeodomain-like_sf"/>
</dbReference>
<dbReference type="CDD" id="cd00167">
    <property type="entry name" value="SANT"/>
    <property type="match status" value="1"/>
</dbReference>
<protein>
    <submittedName>
        <fullName evidence="8">Myb domain-containing protein</fullName>
    </submittedName>
</protein>
<dbReference type="eggNOG" id="ENOG502S4XT">
    <property type="taxonomic scope" value="Eukaryota"/>
</dbReference>
<gene>
    <name evidence="8" type="ORF">Gasu_09320</name>
</gene>
<feature type="domain" description="SANT" evidence="6">
    <location>
        <begin position="189"/>
        <end position="236"/>
    </location>
</feature>
<proteinExistence type="predicted"/>
<keyword evidence="1" id="KW-0805">Transcription regulation</keyword>
<dbReference type="RefSeq" id="XP_005708380.1">
    <property type="nucleotide sequence ID" value="XM_005708323.1"/>
</dbReference>
<evidence type="ECO:0000259" key="7">
    <source>
        <dbReference type="PROSITE" id="PS51294"/>
    </source>
</evidence>
<organism evidence="8 9">
    <name type="scientific">Galdieria sulphuraria</name>
    <name type="common">Red alga</name>
    <dbReference type="NCBI Taxonomy" id="130081"/>
    <lineage>
        <taxon>Eukaryota</taxon>
        <taxon>Rhodophyta</taxon>
        <taxon>Bangiophyceae</taxon>
        <taxon>Galdieriales</taxon>
        <taxon>Galdieriaceae</taxon>
        <taxon>Galdieria</taxon>
    </lineage>
</organism>
<feature type="compositionally biased region" description="Polar residues" evidence="5">
    <location>
        <begin position="34"/>
        <end position="68"/>
    </location>
</feature>
<accession>M2X5W5</accession>
<name>M2X5W5_GALSU</name>
<evidence type="ECO:0000256" key="5">
    <source>
        <dbReference type="SAM" id="MobiDB-lite"/>
    </source>
</evidence>
<feature type="compositionally biased region" description="Low complexity" evidence="5">
    <location>
        <begin position="344"/>
        <end position="358"/>
    </location>
</feature>
<sequence>MRSTRSRENGRQRQKANMEHIDKDKEDNAECNKLNFNEQTPLPWSTVSAGGDKQQATSNKMTSSEGSLASVQLLEQQKKRIEQLEKDLDDARVEIEKLRLYNRQLALSLTSLHRHGLDSSKFENGSSSFVQQSAITYQHGNSDVCGPLDSTNAYDTSSNNDRVTRNYQEQHEGWEITSKQEKKAQSRYWTAEEHMRFLEGLARFGHKDMKAIARFVGTRNATQVRTHAQKYYLKLAREAAKRQELQHSQLQPGFGNGSSDERRSCISAPGTPSCRTSIGKRNMNGDDYSFSLESYKSARLENEMLSSDALKSGDFSERDQDITKRMNWFSNATVFRTMSLDQDSSGGELSTTSEGISEPRNVSNDLIHASHYRVGTSELLLEREGRSSYVDLYQRKQEKETNSDSFLKMPLMEGKTGMDSQFDSFSLQHRSNSLTEFVELHDEHFADFENFSKFHSIPEKSIGNLLSSGNSLMEFDDSHEVARAIVESERNSIVD</sequence>
<feature type="domain" description="HTH myb-type" evidence="7">
    <location>
        <begin position="189"/>
        <end position="236"/>
    </location>
</feature>
<feature type="region of interest" description="Disordered" evidence="5">
    <location>
        <begin position="341"/>
        <end position="360"/>
    </location>
</feature>
<dbReference type="EMBL" id="KB454489">
    <property type="protein sequence ID" value="EME31860.1"/>
    <property type="molecule type" value="Genomic_DNA"/>
</dbReference>
<evidence type="ECO:0000259" key="6">
    <source>
        <dbReference type="PROSITE" id="PS51293"/>
    </source>
</evidence>
<dbReference type="InterPro" id="IPR006447">
    <property type="entry name" value="Myb_dom_plants"/>
</dbReference>
<dbReference type="PANTHER" id="PTHR44042:SF67">
    <property type="entry name" value="MYB-LIKE PROTEIN I"/>
    <property type="match status" value="1"/>
</dbReference>
<dbReference type="OrthoDB" id="118550at2759"/>
<keyword evidence="4" id="KW-0175">Coiled coil</keyword>
<dbReference type="KEGG" id="gsl:Gasu_09320"/>
<dbReference type="GeneID" id="17090476"/>
<dbReference type="InterPro" id="IPR017884">
    <property type="entry name" value="SANT_dom"/>
</dbReference>
<dbReference type="AlphaFoldDB" id="M2X5W5"/>
<evidence type="ECO:0000256" key="4">
    <source>
        <dbReference type="SAM" id="Coils"/>
    </source>
</evidence>
<feature type="region of interest" description="Disordered" evidence="5">
    <location>
        <begin position="1"/>
        <end position="68"/>
    </location>
</feature>
<dbReference type="InterPro" id="IPR001005">
    <property type="entry name" value="SANT/Myb"/>
</dbReference>
<evidence type="ECO:0000256" key="2">
    <source>
        <dbReference type="ARBA" id="ARBA00023163"/>
    </source>
</evidence>
<dbReference type="Gene3D" id="1.10.10.60">
    <property type="entry name" value="Homeodomain-like"/>
    <property type="match status" value="1"/>
</dbReference>
<evidence type="ECO:0000256" key="3">
    <source>
        <dbReference type="ARBA" id="ARBA00023242"/>
    </source>
</evidence>
<evidence type="ECO:0000313" key="9">
    <source>
        <dbReference type="Proteomes" id="UP000030680"/>
    </source>
</evidence>
<evidence type="ECO:0000256" key="1">
    <source>
        <dbReference type="ARBA" id="ARBA00023015"/>
    </source>
</evidence>
<keyword evidence="2" id="KW-0804">Transcription</keyword>
<dbReference type="PROSITE" id="PS51293">
    <property type="entry name" value="SANT"/>
    <property type="match status" value="1"/>
</dbReference>
<dbReference type="Pfam" id="PF00249">
    <property type="entry name" value="Myb_DNA-binding"/>
    <property type="match status" value="1"/>
</dbReference>
<keyword evidence="9" id="KW-1185">Reference proteome</keyword>
<feature type="coiled-coil region" evidence="4">
    <location>
        <begin position="71"/>
        <end position="101"/>
    </location>
</feature>